<sequence length="32" mass="3753">MIQVWGMTMFKEALSRIKARYTLVSVTTDQTF</sequence>
<organism evidence="1 2">
    <name type="scientific">Haemophilus influenzae</name>
    <dbReference type="NCBI Taxonomy" id="727"/>
    <lineage>
        <taxon>Bacteria</taxon>
        <taxon>Pseudomonadati</taxon>
        <taxon>Pseudomonadota</taxon>
        <taxon>Gammaproteobacteria</taxon>
        <taxon>Pasteurellales</taxon>
        <taxon>Pasteurellaceae</taxon>
        <taxon>Haemophilus</taxon>
    </lineage>
</organism>
<reference evidence="1 2" key="1">
    <citation type="submission" date="2018-06" db="EMBL/GenBank/DDBJ databases">
        <authorList>
            <consortium name="Pathogen Informatics"/>
            <person name="Doyle S."/>
        </authorList>
    </citation>
    <scope>NUCLEOTIDE SEQUENCE [LARGE SCALE GENOMIC DNA]</scope>
    <source>
        <strain evidence="1 2">NCTC11872</strain>
    </source>
</reference>
<dbReference type="Proteomes" id="UP000249936">
    <property type="component" value="Unassembled WGS sequence"/>
</dbReference>
<evidence type="ECO:0000313" key="1">
    <source>
        <dbReference type="EMBL" id="SPX42549.1"/>
    </source>
</evidence>
<dbReference type="EC" id="2.3.1.31" evidence="1"/>
<evidence type="ECO:0000313" key="2">
    <source>
        <dbReference type="Proteomes" id="UP000249936"/>
    </source>
</evidence>
<dbReference type="GO" id="GO:0004414">
    <property type="term" value="F:homoserine O-acetyltransferase activity"/>
    <property type="evidence" value="ECO:0007669"/>
    <property type="project" value="UniProtKB-EC"/>
</dbReference>
<dbReference type="EMBL" id="UASK01000008">
    <property type="protein sequence ID" value="SPX42549.1"/>
    <property type="molecule type" value="Genomic_DNA"/>
</dbReference>
<protein>
    <submittedName>
        <fullName evidence="1">Homoserine O-acetyltransferase</fullName>
        <ecNumber evidence="1">2.3.1.31</ecNumber>
    </submittedName>
</protein>
<accession>A0A2X1PNM3</accession>
<keyword evidence="1" id="KW-0012">Acyltransferase</keyword>
<name>A0A2X1PNM3_HAEIF</name>
<proteinExistence type="predicted"/>
<gene>
    <name evidence="1" type="primary">metX_4</name>
    <name evidence="1" type="ORF">NCTC11872_02187</name>
</gene>
<dbReference type="AlphaFoldDB" id="A0A2X1PNM3"/>
<keyword evidence="1" id="KW-0808">Transferase</keyword>